<dbReference type="Pfam" id="PF13511">
    <property type="entry name" value="DUF4124"/>
    <property type="match status" value="1"/>
</dbReference>
<organism evidence="3 4">
    <name type="scientific">Pseudoxanthomonas winnipegensis</name>
    <dbReference type="NCBI Taxonomy" id="2480810"/>
    <lineage>
        <taxon>Bacteria</taxon>
        <taxon>Pseudomonadati</taxon>
        <taxon>Pseudomonadota</taxon>
        <taxon>Gammaproteobacteria</taxon>
        <taxon>Lysobacterales</taxon>
        <taxon>Lysobacteraceae</taxon>
        <taxon>Pseudoxanthomonas</taxon>
    </lineage>
</organism>
<keyword evidence="4" id="KW-1185">Reference proteome</keyword>
<evidence type="ECO:0000313" key="3">
    <source>
        <dbReference type="EMBL" id="TAA20545.1"/>
    </source>
</evidence>
<feature type="chain" id="PRO_5047468283" evidence="1">
    <location>
        <begin position="19"/>
        <end position="142"/>
    </location>
</feature>
<evidence type="ECO:0000256" key="1">
    <source>
        <dbReference type="SAM" id="SignalP"/>
    </source>
</evidence>
<feature type="domain" description="DUF4124" evidence="2">
    <location>
        <begin position="8"/>
        <end position="44"/>
    </location>
</feature>
<name>A0ABY1WF83_9GAMM</name>
<evidence type="ECO:0000313" key="4">
    <source>
        <dbReference type="Proteomes" id="UP000293089"/>
    </source>
</evidence>
<proteinExistence type="predicted"/>
<keyword evidence="1" id="KW-0732">Signal</keyword>
<dbReference type="InterPro" id="IPR025392">
    <property type="entry name" value="DUF4124"/>
</dbReference>
<accession>A0ABY1WF83</accession>
<protein>
    <submittedName>
        <fullName evidence="3">DUF4124 domain-containing protein</fullName>
    </submittedName>
</protein>
<dbReference type="EMBL" id="SHME01000002">
    <property type="protein sequence ID" value="TAA20545.1"/>
    <property type="molecule type" value="Genomic_DNA"/>
</dbReference>
<comment type="caution">
    <text evidence="3">The sequence shown here is derived from an EMBL/GenBank/DDBJ whole genome shotgun (WGS) entry which is preliminary data.</text>
</comment>
<reference evidence="3 4" key="1">
    <citation type="submission" date="2019-02" db="EMBL/GenBank/DDBJ databases">
        <title>WGS of Pseudoxanthomonas species novum from clinical isolates.</title>
        <authorList>
            <person name="Bernier A.-M."/>
            <person name="Bernard K."/>
            <person name="Vachon A."/>
        </authorList>
    </citation>
    <scope>NUCLEOTIDE SEQUENCE [LARGE SCALE GENOMIC DNA]</scope>
    <source>
        <strain evidence="4">NML 170316</strain>
    </source>
</reference>
<gene>
    <name evidence="3" type="ORF">EA658_06185</name>
</gene>
<feature type="signal peptide" evidence="1">
    <location>
        <begin position="1"/>
        <end position="18"/>
    </location>
</feature>
<dbReference type="RefSeq" id="WP_130532544.1">
    <property type="nucleotide sequence ID" value="NZ_SHME01000002.1"/>
</dbReference>
<dbReference type="Proteomes" id="UP000293089">
    <property type="component" value="Unassembled WGS sequence"/>
</dbReference>
<evidence type="ECO:0000259" key="2">
    <source>
        <dbReference type="Pfam" id="PF13511"/>
    </source>
</evidence>
<sequence length="142" mass="15103">MKWILGLACLLLAATASAQSIYKCRDANGGFAYQSDPCANPEKRWDVQPGARYGTYSADDRMTAAQSERRINRDRQAVQAGNSPRYSGAVVGSARGAVIGPSSASQCAAARSHRDAVRKAAGLRLSYALASATDRAVFDNCK</sequence>